<dbReference type="InterPro" id="IPR002509">
    <property type="entry name" value="NODB_dom"/>
</dbReference>
<dbReference type="RefSeq" id="WP_189385768.1">
    <property type="nucleotide sequence ID" value="NZ_BAABFY010000046.1"/>
</dbReference>
<dbReference type="Pfam" id="PF01522">
    <property type="entry name" value="Polysacc_deac_1"/>
    <property type="match status" value="1"/>
</dbReference>
<dbReference type="Gene3D" id="3.20.20.370">
    <property type="entry name" value="Glycoside hydrolase/deacetylase"/>
    <property type="match status" value="1"/>
</dbReference>
<dbReference type="AlphaFoldDB" id="A0A918N0H5"/>
<name>A0A918N0H5_9BURK</name>
<dbReference type="EMBL" id="BMYS01000020">
    <property type="protein sequence ID" value="GGW93357.1"/>
    <property type="molecule type" value="Genomic_DNA"/>
</dbReference>
<protein>
    <recommendedName>
        <fullName evidence="1">NodB homology domain-containing protein</fullName>
    </recommendedName>
</protein>
<dbReference type="SUPFAM" id="SSF88713">
    <property type="entry name" value="Glycoside hydrolase/deacetylase"/>
    <property type="match status" value="1"/>
</dbReference>
<dbReference type="Proteomes" id="UP000608345">
    <property type="component" value="Unassembled WGS sequence"/>
</dbReference>
<dbReference type="InterPro" id="IPR011330">
    <property type="entry name" value="Glyco_hydro/deAcase_b/a-brl"/>
</dbReference>
<dbReference type="GO" id="GO:0005975">
    <property type="term" value="P:carbohydrate metabolic process"/>
    <property type="evidence" value="ECO:0007669"/>
    <property type="project" value="InterPro"/>
</dbReference>
<keyword evidence="3" id="KW-1185">Reference proteome</keyword>
<proteinExistence type="predicted"/>
<dbReference type="GO" id="GO:0016810">
    <property type="term" value="F:hydrolase activity, acting on carbon-nitrogen (but not peptide) bonds"/>
    <property type="evidence" value="ECO:0007669"/>
    <property type="project" value="InterPro"/>
</dbReference>
<dbReference type="CDD" id="cd10929">
    <property type="entry name" value="CE4_u5"/>
    <property type="match status" value="1"/>
</dbReference>
<evidence type="ECO:0000259" key="1">
    <source>
        <dbReference type="Pfam" id="PF01522"/>
    </source>
</evidence>
<accession>A0A918N0H5</accession>
<evidence type="ECO:0000313" key="3">
    <source>
        <dbReference type="Proteomes" id="UP000608345"/>
    </source>
</evidence>
<organism evidence="2 3">
    <name type="scientific">Advenella faeciporci</name>
    <dbReference type="NCBI Taxonomy" id="797535"/>
    <lineage>
        <taxon>Bacteria</taxon>
        <taxon>Pseudomonadati</taxon>
        <taxon>Pseudomonadota</taxon>
        <taxon>Betaproteobacteria</taxon>
        <taxon>Burkholderiales</taxon>
        <taxon>Alcaligenaceae</taxon>
    </lineage>
</organism>
<reference evidence="2" key="1">
    <citation type="journal article" date="2014" name="Int. J. Syst. Evol. Microbiol.">
        <title>Complete genome sequence of Corynebacterium casei LMG S-19264T (=DSM 44701T), isolated from a smear-ripened cheese.</title>
        <authorList>
            <consortium name="US DOE Joint Genome Institute (JGI-PGF)"/>
            <person name="Walter F."/>
            <person name="Albersmeier A."/>
            <person name="Kalinowski J."/>
            <person name="Ruckert C."/>
        </authorList>
    </citation>
    <scope>NUCLEOTIDE SEQUENCE</scope>
    <source>
        <strain evidence="2">KCTC 23732</strain>
    </source>
</reference>
<feature type="domain" description="NodB homology" evidence="1">
    <location>
        <begin position="39"/>
        <end position="183"/>
    </location>
</feature>
<reference evidence="2" key="2">
    <citation type="submission" date="2020-09" db="EMBL/GenBank/DDBJ databases">
        <authorList>
            <person name="Sun Q."/>
            <person name="Kim S."/>
        </authorList>
    </citation>
    <scope>NUCLEOTIDE SEQUENCE</scope>
    <source>
        <strain evidence="2">KCTC 23732</strain>
    </source>
</reference>
<sequence length="325" mass="38491">MKINHGSLLISIDFELYWGVHDQRSLESYKENIIGVWQAIPKILDLFTKYKIHATWSTVGLLFCNNVNEAINYSPKNKPKYINKNLCSYNYINKNKILDPKFHFAPDLIKKILLTPNQEISTHTFSHYYCLEPGQSLESFKADINAALKVAEKYNIDIKSIIFPRNQWNPEYLHELEKVGIEAYRGNEKSWFYKSTEDSGQNLFRRLGRLFDTYINLVGHQTYTLESCQHTKPYNFPSSRLLRPYSEKLSFLEKYRSKRIKKSLQHAAKNNEIFHLWWHPHNFGKNTDKNLKILEEILIEYNNLNIKYGMKSFNMYDLIKISNDK</sequence>
<evidence type="ECO:0000313" key="2">
    <source>
        <dbReference type="EMBL" id="GGW93357.1"/>
    </source>
</evidence>
<gene>
    <name evidence="2" type="ORF">GCM10011450_24220</name>
</gene>
<comment type="caution">
    <text evidence="2">The sequence shown here is derived from an EMBL/GenBank/DDBJ whole genome shotgun (WGS) entry which is preliminary data.</text>
</comment>